<dbReference type="EMBL" id="JACAZH010000018">
    <property type="protein sequence ID" value="KAF7346734.1"/>
    <property type="molecule type" value="Genomic_DNA"/>
</dbReference>
<protein>
    <submittedName>
        <fullName evidence="2">Myb-DNA-bind-3 domain-containing protein</fullName>
    </submittedName>
</protein>
<dbReference type="AlphaFoldDB" id="A0A8H7CQR0"/>
<sequence length="324" mass="34824">MAARGPPSKGAPKTVASIRSIWNTMKKNHEAILLVTQKQYPGASGWTYDQDRSFSVGDDNKDEWKVFVKQHPIFRPFATQGWDLFDLMHDILPTRARGVNVHNPAHPPSIHLPGAAAPSPLSQINLHLDDGAETDDFFSGRLAALVPQLTDRLLAVAVASTIGDYGNSAMPTPSQLIAPPLASSQPVPTLPLQSTAPLPSTSNGAAVSTQGVALRGVIPATPSMALKRKASDHEETPWTKRGKINGPDAIMSLGRSPPLSRQPNKSQKARKLAEEEMEAGVITGEDRAILSLIFGSDPKKADAYVAEKDSEGRLTLAKILISRF</sequence>
<name>A0A8H7CQR0_9AGAR</name>
<evidence type="ECO:0000313" key="2">
    <source>
        <dbReference type="EMBL" id="KAF7346734.1"/>
    </source>
</evidence>
<reference evidence="2" key="1">
    <citation type="submission" date="2020-05" db="EMBL/GenBank/DDBJ databases">
        <title>Mycena genomes resolve the evolution of fungal bioluminescence.</title>
        <authorList>
            <person name="Tsai I.J."/>
        </authorList>
    </citation>
    <scope>NUCLEOTIDE SEQUENCE</scope>
    <source>
        <strain evidence="2">160909Yilan</strain>
    </source>
</reference>
<accession>A0A8H7CQR0</accession>
<gene>
    <name evidence="2" type="ORF">MSAN_01811700</name>
</gene>
<dbReference type="OrthoDB" id="3186724at2759"/>
<keyword evidence="3" id="KW-1185">Reference proteome</keyword>
<feature type="region of interest" description="Disordered" evidence="1">
    <location>
        <begin position="226"/>
        <end position="267"/>
    </location>
</feature>
<feature type="compositionally biased region" description="Basic and acidic residues" evidence="1">
    <location>
        <begin position="229"/>
        <end position="238"/>
    </location>
</feature>
<proteinExistence type="predicted"/>
<evidence type="ECO:0000313" key="3">
    <source>
        <dbReference type="Proteomes" id="UP000623467"/>
    </source>
</evidence>
<dbReference type="Proteomes" id="UP000623467">
    <property type="component" value="Unassembled WGS sequence"/>
</dbReference>
<organism evidence="2 3">
    <name type="scientific">Mycena sanguinolenta</name>
    <dbReference type="NCBI Taxonomy" id="230812"/>
    <lineage>
        <taxon>Eukaryota</taxon>
        <taxon>Fungi</taxon>
        <taxon>Dikarya</taxon>
        <taxon>Basidiomycota</taxon>
        <taxon>Agaricomycotina</taxon>
        <taxon>Agaricomycetes</taxon>
        <taxon>Agaricomycetidae</taxon>
        <taxon>Agaricales</taxon>
        <taxon>Marasmiineae</taxon>
        <taxon>Mycenaceae</taxon>
        <taxon>Mycena</taxon>
    </lineage>
</organism>
<evidence type="ECO:0000256" key="1">
    <source>
        <dbReference type="SAM" id="MobiDB-lite"/>
    </source>
</evidence>
<comment type="caution">
    <text evidence="2">The sequence shown here is derived from an EMBL/GenBank/DDBJ whole genome shotgun (WGS) entry which is preliminary data.</text>
</comment>